<feature type="transmembrane region" description="Helical" evidence="10">
    <location>
        <begin position="56"/>
        <end position="80"/>
    </location>
</feature>
<keyword evidence="7" id="KW-0067">ATP-binding</keyword>
<dbReference type="GO" id="GO:0016020">
    <property type="term" value="C:membrane"/>
    <property type="evidence" value="ECO:0007669"/>
    <property type="project" value="InterPro"/>
</dbReference>
<dbReference type="InterPro" id="IPR050482">
    <property type="entry name" value="Sensor_HK_TwoCompSys"/>
</dbReference>
<keyword evidence="4" id="KW-0808">Transferase</keyword>
<dbReference type="Gene3D" id="1.20.5.1930">
    <property type="match status" value="1"/>
</dbReference>
<proteinExistence type="predicted"/>
<dbReference type="SUPFAM" id="SSF55874">
    <property type="entry name" value="ATPase domain of HSP90 chaperone/DNA topoisomerase II/histidine kinase"/>
    <property type="match status" value="1"/>
</dbReference>
<evidence type="ECO:0000259" key="11">
    <source>
        <dbReference type="Pfam" id="PF07730"/>
    </source>
</evidence>
<dbReference type="Gene3D" id="3.30.565.10">
    <property type="entry name" value="Histidine kinase-like ATPase, C-terminal domain"/>
    <property type="match status" value="1"/>
</dbReference>
<evidence type="ECO:0000256" key="9">
    <source>
        <dbReference type="SAM" id="Coils"/>
    </source>
</evidence>
<feature type="transmembrane region" description="Helical" evidence="10">
    <location>
        <begin position="32"/>
        <end position="50"/>
    </location>
</feature>
<sequence length="446" mass="46136">MSLLPLGRSLPAAAVVVADTALFVAAHHGGPLPWAAVAYASAVAGVVVLGERAPAAAFTAGLLLAALTGGSYVLLLWAGYGAGSRAPTGRDTAQVAGAVLGWLAVRLLVRPVDAPAVPQLVSIFVVFVALPLLVGRYLAQHRRLVAELGRRNRRLRRERELLAERERLRERLRIARDMHDSLGHRLSLVSVQAAALEVAELPAAQREAVRQLAGTARGAMDELHELVGALRGTDETAARAPGAEAIDEVVAEFRAAGVPVTLRRGGGKPRPLPPAAGEAVYRVVEEGLTNAAKHAPGRPVTVSVTWEPDALLITVVNPVTTLVNPVTTVADPVAGGERELGEAGGGHGLRGLDERMRQVGGFVDHRLSDGGFRLVAMVPTAPDTATATATDADTDADTATVSALDRDLEGDEGGAGVGGLRTVALGFATAAVMFVVLPVGMLLGVG</sequence>
<dbReference type="RefSeq" id="WP_014173621.1">
    <property type="nucleotide sequence ID" value="NC_016582.1"/>
</dbReference>
<dbReference type="KEGG" id="sbh:SBI_01021"/>
<dbReference type="InterPro" id="IPR011712">
    <property type="entry name" value="Sig_transdc_His_kin_sub3_dim/P"/>
</dbReference>
<dbReference type="PATRIC" id="fig|749414.3.peg.1045"/>
<dbReference type="AlphaFoldDB" id="D7C7Y1"/>
<evidence type="ECO:0000313" key="13">
    <source>
        <dbReference type="Proteomes" id="UP000000377"/>
    </source>
</evidence>
<evidence type="ECO:0000256" key="2">
    <source>
        <dbReference type="ARBA" id="ARBA00012438"/>
    </source>
</evidence>
<protein>
    <recommendedName>
        <fullName evidence="2">histidine kinase</fullName>
        <ecNumber evidence="2">2.7.13.3</ecNumber>
    </recommendedName>
</protein>
<evidence type="ECO:0000256" key="6">
    <source>
        <dbReference type="ARBA" id="ARBA00022777"/>
    </source>
</evidence>
<evidence type="ECO:0000256" key="3">
    <source>
        <dbReference type="ARBA" id="ARBA00022553"/>
    </source>
</evidence>
<dbReference type="PANTHER" id="PTHR24421:SF10">
    <property type="entry name" value="NITRATE_NITRITE SENSOR PROTEIN NARQ"/>
    <property type="match status" value="1"/>
</dbReference>
<keyword evidence="5" id="KW-0547">Nucleotide-binding</keyword>
<keyword evidence="3" id="KW-0597">Phosphoprotein</keyword>
<evidence type="ECO:0000256" key="10">
    <source>
        <dbReference type="SAM" id="Phobius"/>
    </source>
</evidence>
<dbReference type="EC" id="2.7.13.3" evidence="2"/>
<comment type="catalytic activity">
    <reaction evidence="1">
        <text>ATP + protein L-histidine = ADP + protein N-phospho-L-histidine.</text>
        <dbReference type="EC" id="2.7.13.3"/>
    </reaction>
</comment>
<accession>D7C7Y1</accession>
<dbReference type="GO" id="GO:0046983">
    <property type="term" value="F:protein dimerization activity"/>
    <property type="evidence" value="ECO:0007669"/>
    <property type="project" value="InterPro"/>
</dbReference>
<dbReference type="Pfam" id="PF07730">
    <property type="entry name" value="HisKA_3"/>
    <property type="match status" value="1"/>
</dbReference>
<dbReference type="STRING" id="749414.SBI_01021"/>
<evidence type="ECO:0000256" key="1">
    <source>
        <dbReference type="ARBA" id="ARBA00000085"/>
    </source>
</evidence>
<evidence type="ECO:0000256" key="7">
    <source>
        <dbReference type="ARBA" id="ARBA00022840"/>
    </source>
</evidence>
<feature type="coiled-coil region" evidence="9">
    <location>
        <begin position="138"/>
        <end position="178"/>
    </location>
</feature>
<evidence type="ECO:0000256" key="8">
    <source>
        <dbReference type="ARBA" id="ARBA00023012"/>
    </source>
</evidence>
<keyword evidence="6 12" id="KW-0418">Kinase</keyword>
<keyword evidence="10" id="KW-1133">Transmembrane helix</keyword>
<keyword evidence="10" id="KW-0472">Membrane</keyword>
<dbReference type="GO" id="GO:0000155">
    <property type="term" value="F:phosphorelay sensor kinase activity"/>
    <property type="evidence" value="ECO:0007669"/>
    <property type="project" value="InterPro"/>
</dbReference>
<feature type="domain" description="Signal transduction histidine kinase subgroup 3 dimerisation and phosphoacceptor" evidence="11">
    <location>
        <begin position="170"/>
        <end position="233"/>
    </location>
</feature>
<dbReference type="CDD" id="cd16917">
    <property type="entry name" value="HATPase_UhpB-NarQ-NarX-like"/>
    <property type="match status" value="1"/>
</dbReference>
<dbReference type="PANTHER" id="PTHR24421">
    <property type="entry name" value="NITRATE/NITRITE SENSOR PROTEIN NARX-RELATED"/>
    <property type="match status" value="1"/>
</dbReference>
<name>D7C7Y1_STRBB</name>
<feature type="transmembrane region" description="Helical" evidence="10">
    <location>
        <begin position="121"/>
        <end position="139"/>
    </location>
</feature>
<keyword evidence="9" id="KW-0175">Coiled coil</keyword>
<feature type="transmembrane region" description="Helical" evidence="10">
    <location>
        <begin position="423"/>
        <end position="445"/>
    </location>
</feature>
<dbReference type="eggNOG" id="COG4585">
    <property type="taxonomic scope" value="Bacteria"/>
</dbReference>
<keyword evidence="8" id="KW-0902">Two-component regulatory system</keyword>
<keyword evidence="13" id="KW-1185">Reference proteome</keyword>
<evidence type="ECO:0000256" key="4">
    <source>
        <dbReference type="ARBA" id="ARBA00022679"/>
    </source>
</evidence>
<dbReference type="EMBL" id="CP002047">
    <property type="protein sequence ID" value="ADI04142.1"/>
    <property type="molecule type" value="Genomic_DNA"/>
</dbReference>
<evidence type="ECO:0000313" key="12">
    <source>
        <dbReference type="EMBL" id="ADI04142.1"/>
    </source>
</evidence>
<dbReference type="Proteomes" id="UP000000377">
    <property type="component" value="Chromosome"/>
</dbReference>
<evidence type="ECO:0000256" key="5">
    <source>
        <dbReference type="ARBA" id="ARBA00022741"/>
    </source>
</evidence>
<dbReference type="InterPro" id="IPR036890">
    <property type="entry name" value="HATPase_C_sf"/>
</dbReference>
<reference evidence="12 13" key="1">
    <citation type="journal article" date="2010" name="J. Bacteriol.">
        <title>Genome sequence of the milbemycin-producing bacterium Streptomyces bingchenggensis.</title>
        <authorList>
            <person name="Wang X.J."/>
            <person name="Yan Y.J."/>
            <person name="Zhang B."/>
            <person name="An J."/>
            <person name="Wang J.J."/>
            <person name="Tian J."/>
            <person name="Jiang L."/>
            <person name="Chen Y.H."/>
            <person name="Huang S.X."/>
            <person name="Yin M."/>
            <person name="Zhang J."/>
            <person name="Gao A.L."/>
            <person name="Liu C.X."/>
            <person name="Zhu Z.X."/>
            <person name="Xiang W.S."/>
        </authorList>
    </citation>
    <scope>NUCLEOTIDE SEQUENCE [LARGE SCALE GENOMIC DNA]</scope>
    <source>
        <strain evidence="12 13">BCW-1</strain>
    </source>
</reference>
<gene>
    <name evidence="12" type="ordered locus">SBI_01021</name>
</gene>
<organism evidence="12 13">
    <name type="scientific">Streptomyces bingchenggensis (strain BCW-1)</name>
    <dbReference type="NCBI Taxonomy" id="749414"/>
    <lineage>
        <taxon>Bacteria</taxon>
        <taxon>Bacillati</taxon>
        <taxon>Actinomycetota</taxon>
        <taxon>Actinomycetes</taxon>
        <taxon>Kitasatosporales</taxon>
        <taxon>Streptomycetaceae</taxon>
        <taxon>Streptomyces</taxon>
    </lineage>
</organism>
<dbReference type="GO" id="GO:0005524">
    <property type="term" value="F:ATP binding"/>
    <property type="evidence" value="ECO:0007669"/>
    <property type="project" value="UniProtKB-KW"/>
</dbReference>
<keyword evidence="10" id="KW-0812">Transmembrane</keyword>
<dbReference type="HOGENOM" id="CLU_000445_20_1_11"/>